<dbReference type="InterPro" id="IPR011009">
    <property type="entry name" value="Kinase-like_dom_sf"/>
</dbReference>
<evidence type="ECO:0000259" key="2">
    <source>
        <dbReference type="PROSITE" id="PS50011"/>
    </source>
</evidence>
<dbReference type="InterPro" id="IPR051681">
    <property type="entry name" value="Ser/Thr_Kinases-Pseudokinases"/>
</dbReference>
<feature type="region of interest" description="Disordered" evidence="1">
    <location>
        <begin position="224"/>
        <end position="245"/>
    </location>
</feature>
<name>A0A9W6ZB55_9STRA</name>
<keyword evidence="4" id="KW-1185">Reference proteome</keyword>
<feature type="region of interest" description="Disordered" evidence="1">
    <location>
        <begin position="1"/>
        <end position="33"/>
    </location>
</feature>
<accession>A0A9W6ZB55</accession>
<gene>
    <name evidence="3" type="ORF">TrRE_jg2110</name>
</gene>
<dbReference type="GO" id="GO:0005524">
    <property type="term" value="F:ATP binding"/>
    <property type="evidence" value="ECO:0007669"/>
    <property type="project" value="InterPro"/>
</dbReference>
<dbReference type="AlphaFoldDB" id="A0A9W6ZB55"/>
<dbReference type="OrthoDB" id="196512at2759"/>
<dbReference type="Pfam" id="PF00069">
    <property type="entry name" value="Pkinase"/>
    <property type="match status" value="1"/>
</dbReference>
<dbReference type="Proteomes" id="UP001165082">
    <property type="component" value="Unassembled WGS sequence"/>
</dbReference>
<dbReference type="SMART" id="SM00220">
    <property type="entry name" value="S_TKc"/>
    <property type="match status" value="1"/>
</dbReference>
<dbReference type="PROSITE" id="PS50011">
    <property type="entry name" value="PROTEIN_KINASE_DOM"/>
    <property type="match status" value="1"/>
</dbReference>
<dbReference type="SUPFAM" id="SSF56112">
    <property type="entry name" value="Protein kinase-like (PK-like)"/>
    <property type="match status" value="1"/>
</dbReference>
<evidence type="ECO:0000313" key="3">
    <source>
        <dbReference type="EMBL" id="GMH46930.1"/>
    </source>
</evidence>
<protein>
    <recommendedName>
        <fullName evidence="2">Protein kinase domain-containing protein</fullName>
    </recommendedName>
</protein>
<dbReference type="GO" id="GO:0004674">
    <property type="term" value="F:protein serine/threonine kinase activity"/>
    <property type="evidence" value="ECO:0007669"/>
    <property type="project" value="TreeGrafter"/>
</dbReference>
<feature type="domain" description="Protein kinase" evidence="2">
    <location>
        <begin position="293"/>
        <end position="601"/>
    </location>
</feature>
<organism evidence="3 4">
    <name type="scientific">Triparma retinervis</name>
    <dbReference type="NCBI Taxonomy" id="2557542"/>
    <lineage>
        <taxon>Eukaryota</taxon>
        <taxon>Sar</taxon>
        <taxon>Stramenopiles</taxon>
        <taxon>Ochrophyta</taxon>
        <taxon>Bolidophyceae</taxon>
        <taxon>Parmales</taxon>
        <taxon>Triparmaceae</taxon>
        <taxon>Triparma</taxon>
    </lineage>
</organism>
<sequence>MSDDGNDALSVASSGSASRPRSPLGASRRLSASHGLSHSRLSVQGLRAQTVTIKGFDSARAADFWLAKYGSPCPFFNALENVHVAPGGAGNGSGGSGAFALSPQGRSRTVGEGVSRVQIKRASMVGSGAGSLKGGNGEGEGIGMGGLSPMRPASNPFKLNPADLMKGKNNLTKSPLGVSPSKAKSLKLTMGGDGGDERYLPKSPLNLNSSILKDALKKGKAKLKGGTVDEEDHDVEGGGHDGKRRFSLTRQSSLTSAKREEVSELKSRNLLDSMVSLATSSGYFMAGKDVVCPRDGRVYGRGRFGSVVGGVVRKGGKGGEKKKKEVVSRRTKFQQSHFKLHGGGGSLSSSNSSTSVAVKKVVPGSKGYILPKVLEVVQTEISALLSCGVSPDVTRLLGVTFSPRGTVGLVMELYGCGDMHGLVRSKEWNLVGRGNRFEMLHGMARGLGRIHREGWVHADIKSHNIMVRKREGGGEGPVWEAAIGDFGNARSIGSSRCHVKQGTSGWTAPEVFHPTSGYSYPSDVFSLAFVICDCANAGMDNPLAGAAELRYVQMLRGGSRPSMPSLDGSGINKLVAFMWRFNEDARPTAKQVEERLKDVMMNNKTR</sequence>
<dbReference type="PANTHER" id="PTHR44329">
    <property type="entry name" value="SERINE/THREONINE-PROTEIN KINASE TNNI3K-RELATED"/>
    <property type="match status" value="1"/>
</dbReference>
<dbReference type="EMBL" id="BRXZ01001819">
    <property type="protein sequence ID" value="GMH46930.1"/>
    <property type="molecule type" value="Genomic_DNA"/>
</dbReference>
<feature type="compositionally biased region" description="Low complexity" evidence="1">
    <location>
        <begin position="9"/>
        <end position="25"/>
    </location>
</feature>
<proteinExistence type="predicted"/>
<dbReference type="InterPro" id="IPR000719">
    <property type="entry name" value="Prot_kinase_dom"/>
</dbReference>
<dbReference type="Gene3D" id="1.10.510.10">
    <property type="entry name" value="Transferase(Phosphotransferase) domain 1"/>
    <property type="match status" value="1"/>
</dbReference>
<comment type="caution">
    <text evidence="3">The sequence shown here is derived from an EMBL/GenBank/DDBJ whole genome shotgun (WGS) entry which is preliminary data.</text>
</comment>
<evidence type="ECO:0000256" key="1">
    <source>
        <dbReference type="SAM" id="MobiDB-lite"/>
    </source>
</evidence>
<evidence type="ECO:0000313" key="4">
    <source>
        <dbReference type="Proteomes" id="UP001165082"/>
    </source>
</evidence>
<reference evidence="3" key="1">
    <citation type="submission" date="2022-07" db="EMBL/GenBank/DDBJ databases">
        <title>Genome analysis of Parmales, a sister group of diatoms, reveals the evolutionary specialization of diatoms from phago-mixotrophs to photoautotrophs.</title>
        <authorList>
            <person name="Ban H."/>
            <person name="Sato S."/>
            <person name="Yoshikawa S."/>
            <person name="Kazumasa Y."/>
            <person name="Nakamura Y."/>
            <person name="Ichinomiya M."/>
            <person name="Saitoh K."/>
            <person name="Sato N."/>
            <person name="Blanc-Mathieu R."/>
            <person name="Endo H."/>
            <person name="Kuwata A."/>
            <person name="Ogata H."/>
        </authorList>
    </citation>
    <scope>NUCLEOTIDE SEQUENCE</scope>
</reference>